<dbReference type="SMART" id="SM01396">
    <property type="entry name" value="BC10"/>
    <property type="match status" value="1"/>
</dbReference>
<evidence type="ECO:0000256" key="6">
    <source>
        <dbReference type="SAM" id="Phobius"/>
    </source>
</evidence>
<feature type="transmembrane region" description="Helical" evidence="6">
    <location>
        <begin position="77"/>
        <end position="95"/>
    </location>
</feature>
<reference evidence="7 8" key="1">
    <citation type="submission" date="2017-10" db="EMBL/GenBank/DDBJ databases">
        <title>Comparative genomics in systemic dimorphic fungi from Ajellomycetaceae.</title>
        <authorList>
            <person name="Munoz J.F."/>
            <person name="Mcewen J.G."/>
            <person name="Clay O.K."/>
            <person name="Cuomo C.A."/>
        </authorList>
    </citation>
    <scope>NUCLEOTIDE SEQUENCE [LARGE SCALE GENOMIC DNA]</scope>
    <source>
        <strain evidence="7 8">UAMH5409</strain>
    </source>
</reference>
<feature type="repeat" description="ANK" evidence="5">
    <location>
        <begin position="726"/>
        <end position="759"/>
    </location>
</feature>
<dbReference type="PROSITE" id="PS50088">
    <property type="entry name" value="ANK_REPEAT"/>
    <property type="match status" value="2"/>
</dbReference>
<evidence type="ECO:0000256" key="1">
    <source>
        <dbReference type="ARBA" id="ARBA00004370"/>
    </source>
</evidence>
<evidence type="ECO:0000256" key="3">
    <source>
        <dbReference type="ARBA" id="ARBA00022989"/>
    </source>
</evidence>
<dbReference type="EMBL" id="PDNB01000042">
    <property type="protein sequence ID" value="PGH13785.1"/>
    <property type="molecule type" value="Genomic_DNA"/>
</dbReference>
<dbReference type="SUPFAM" id="SSF48403">
    <property type="entry name" value="Ankyrin repeat"/>
    <property type="match status" value="2"/>
</dbReference>
<dbReference type="PANTHER" id="PTHR13259:SF1">
    <property type="entry name" value="BLADDER CANCER-ASSOCIATED PROTEIN"/>
    <property type="match status" value="1"/>
</dbReference>
<dbReference type="InterPro" id="IPR009598">
    <property type="entry name" value="BCALP"/>
</dbReference>
<gene>
    <name evidence="7" type="ORF">AJ79_03485</name>
</gene>
<evidence type="ECO:0000256" key="5">
    <source>
        <dbReference type="PROSITE-ProRule" id="PRU00023"/>
    </source>
</evidence>
<feature type="repeat" description="ANK" evidence="5">
    <location>
        <begin position="346"/>
        <end position="378"/>
    </location>
</feature>
<dbReference type="InterPro" id="IPR036770">
    <property type="entry name" value="Ankyrin_rpt-contain_sf"/>
</dbReference>
<keyword evidence="8" id="KW-1185">Reference proteome</keyword>
<dbReference type="STRING" id="1447875.A0A2B7XXW6"/>
<keyword evidence="4 6" id="KW-0472">Membrane</keyword>
<comment type="caution">
    <text evidence="7">The sequence shown here is derived from an EMBL/GenBank/DDBJ whole genome shotgun (WGS) entry which is preliminary data.</text>
</comment>
<feature type="transmembrane region" description="Helical" evidence="6">
    <location>
        <begin position="49"/>
        <end position="70"/>
    </location>
</feature>
<dbReference type="Proteomes" id="UP000223968">
    <property type="component" value="Unassembled WGS sequence"/>
</dbReference>
<dbReference type="SMART" id="SM00248">
    <property type="entry name" value="ANK"/>
    <property type="match status" value="5"/>
</dbReference>
<dbReference type="OrthoDB" id="5563033at2759"/>
<dbReference type="Pfam" id="PF00023">
    <property type="entry name" value="Ank"/>
    <property type="match status" value="1"/>
</dbReference>
<dbReference type="Pfam" id="PF06726">
    <property type="entry name" value="BC10"/>
    <property type="match status" value="1"/>
</dbReference>
<accession>A0A2B7XXW6</accession>
<dbReference type="PANTHER" id="PTHR13259">
    <property type="entry name" value="BLADDER CANCER 10 KD PROTEIN HOMOLOG"/>
    <property type="match status" value="1"/>
</dbReference>
<organism evidence="7 8">
    <name type="scientific">Helicocarpus griseus UAMH5409</name>
    <dbReference type="NCBI Taxonomy" id="1447875"/>
    <lineage>
        <taxon>Eukaryota</taxon>
        <taxon>Fungi</taxon>
        <taxon>Dikarya</taxon>
        <taxon>Ascomycota</taxon>
        <taxon>Pezizomycotina</taxon>
        <taxon>Eurotiomycetes</taxon>
        <taxon>Eurotiomycetidae</taxon>
        <taxon>Onygenales</taxon>
        <taxon>Ajellomycetaceae</taxon>
        <taxon>Helicocarpus</taxon>
    </lineage>
</organism>
<name>A0A2B7XXW6_9EURO</name>
<evidence type="ECO:0000256" key="4">
    <source>
        <dbReference type="ARBA" id="ARBA00023136"/>
    </source>
</evidence>
<dbReference type="Pfam" id="PF12796">
    <property type="entry name" value="Ank_2"/>
    <property type="match status" value="1"/>
</dbReference>
<evidence type="ECO:0000313" key="8">
    <source>
        <dbReference type="Proteomes" id="UP000223968"/>
    </source>
</evidence>
<keyword evidence="3 6" id="KW-1133">Transmembrane helix</keyword>
<keyword evidence="2 6" id="KW-0812">Transmembrane</keyword>
<dbReference type="PROSITE" id="PS50297">
    <property type="entry name" value="ANK_REP_REGION"/>
    <property type="match status" value="1"/>
</dbReference>
<comment type="subcellular location">
    <subcellularLocation>
        <location evidence="1">Membrane</location>
    </subcellularLocation>
</comment>
<dbReference type="AlphaFoldDB" id="A0A2B7XXW6"/>
<evidence type="ECO:0000313" key="7">
    <source>
        <dbReference type="EMBL" id="PGH13785.1"/>
    </source>
</evidence>
<evidence type="ECO:0000256" key="2">
    <source>
        <dbReference type="ARBA" id="ARBA00022692"/>
    </source>
</evidence>
<dbReference type="InterPro" id="IPR002110">
    <property type="entry name" value="Ankyrin_rpt"/>
</dbReference>
<proteinExistence type="predicted"/>
<dbReference type="GO" id="GO:0016020">
    <property type="term" value="C:membrane"/>
    <property type="evidence" value="ECO:0007669"/>
    <property type="project" value="UniProtKB-SubCell"/>
</dbReference>
<sequence length="807" mass="88426">MVAHSQTPTSHAVSNLYSFLRPLSRTSFASTQQDTRHTNHDTMFCLRSWLPLLFIPTNASPLFILSFITLTYLLHRPCIYCSALLLILFLSSCHWSDRCFFDFRGDWFAPRFAASPSSPLPATPGFSSPEHSAPGLAEYVLETVNTTATTLADAAVDEVKKHFSSNGTATTENVRLEWTGMGLEWLRSLLGRREWTLPCVDVKDLTPQDLASLIRTARLYAKILTSLLYDEFFRGHGAIISRFRVARQTPQRADDDDENKECPVVIRVFDYDKLIQCIASWQSDFLKFYLWNLSKEAANTVFVSEDDGGSLAKHTLLVSAIVAGNVELIKMLPQRGASLESQPGGDYIHPLVLATMRDNESVVRLLLEAGADPLYKDPRFGVYAILLGAVRSYSTSTMKLAVEAVQLAGGTTGLRGKQGTLLLYLASGVEEGHMVARLLEELGADPLGDSLNRECPLMTAVLWGNIRVCEALAHPVPGSGDDNASSRIKNLGLIFAVMHNKPEIARFFLDSGADVLAIHEGVSALGYALRTPYVSLGDMVLNSRPRLRACPQVQECFEDVLNNQCEHIYIIRFATRIARGELPSVNLSFQTNDQKSTLLHQILSIPDVDPSVDIATILKGLIKAGATLTAQDARGLTPLHLAASFDTSMRHDYISGFPVSILWRNTMMKWNLMTEIMASAVFEQCPHAINVTDNNGLTPLQLGIQNPDVVDVLVKYGADVNTRDAKGQKLLHAAALCGHDADTLALLISHGADRRALDNDGLPPAHFSAIGGRGVQVWDQFIDGKGPWHDGCDLCGQAGSGLPAVES</sequence>
<keyword evidence="5" id="KW-0040">ANK repeat</keyword>
<dbReference type="Gene3D" id="1.25.40.20">
    <property type="entry name" value="Ankyrin repeat-containing domain"/>
    <property type="match status" value="3"/>
</dbReference>
<protein>
    <submittedName>
        <fullName evidence="7">Uncharacterized protein</fullName>
    </submittedName>
</protein>